<feature type="domain" description="PCIF1 WW" evidence="2">
    <location>
        <begin position="783"/>
        <end position="938"/>
    </location>
</feature>
<feature type="region of interest" description="Disordered" evidence="1">
    <location>
        <begin position="564"/>
        <end position="605"/>
    </location>
</feature>
<protein>
    <recommendedName>
        <fullName evidence="2">PCIF1 WW domain-containing protein</fullName>
    </recommendedName>
</protein>
<dbReference type="InterPro" id="IPR022035">
    <property type="entry name" value="PCIF1_WW"/>
</dbReference>
<dbReference type="Pfam" id="PF12237">
    <property type="entry name" value="PCIF1_WW"/>
    <property type="match status" value="1"/>
</dbReference>
<feature type="region of interest" description="Disordered" evidence="1">
    <location>
        <begin position="635"/>
        <end position="670"/>
    </location>
</feature>
<dbReference type="OrthoDB" id="193787at2759"/>
<dbReference type="PANTHER" id="PTHR21727">
    <property type="entry name" value="PHOSPHORYLATED CTD INTERACTING FACTOR 1"/>
    <property type="match status" value="1"/>
</dbReference>
<dbReference type="AlphaFoldDB" id="A0A836HYT8"/>
<organism evidence="3 4">
    <name type="scientific">Porcisia hertigi</name>
    <dbReference type="NCBI Taxonomy" id="2761500"/>
    <lineage>
        <taxon>Eukaryota</taxon>
        <taxon>Discoba</taxon>
        <taxon>Euglenozoa</taxon>
        <taxon>Kinetoplastea</taxon>
        <taxon>Metakinetoplastina</taxon>
        <taxon>Trypanosomatida</taxon>
        <taxon>Trypanosomatidae</taxon>
        <taxon>Leishmaniinae</taxon>
        <taxon>Porcisia</taxon>
    </lineage>
</organism>
<evidence type="ECO:0000259" key="2">
    <source>
        <dbReference type="Pfam" id="PF12237"/>
    </source>
</evidence>
<sequence>MDVRITRDGVPEVFERDRVTLVMQQALTHRYADPLSSPVSNGVCNGCLVGTERGSIATSDMSILSPSFKPRLTWPLHYTLRPCSRTEYFFRFISSHLDTCADSVRQSAARGLPAVSTPWQSWDDEVSVAIAVAAECWRHTAFTELTQTDLHQLCRLPEDAAASTSGRRQDTSSSPPPLSATSATSPRCCTSPLLVSRQEFCEMPPRWVMQSLGEVDQHRFQSFDEWLHRRRVTPLDVGATIVMQKTGAVEAALPATFSTSGTAAQKAAAARMYFPEQRVTDRGGDAPQSSSSPSCMSASSSEVRHVLHLQERFRVLATGGMAHGAYWVNVAPLPTEEERVTESPGTATTDVAKIVSDNVFCERVDRDAVQLHPPAELHVDPLLPCDELYSERGVNTGVYVFFLRALQRQQRGLGSGRRYCRTAASDRDIGGSGRLPGGVEDGSSQFETAAALAVQLSLCARRRRSELAQRIDRVITAAKSSSLLQCARSREAATLSGAEDTAFISPKCSRLTTPTVLLHVRVDFARGSLQFRALADEGAADSTIDRPNSKFDASAHAAVSTLSTPPRCCMQDTGVSRTPHTKRQREDVEGEDNSAGRGMHRTATNPVTQSPTVEVLLRTAWKLAALYDMTRCPVPAQRKADQSTSEGYTVSSAHDREGAETLASPPMSPSTRMAVSLLTRLAGTSQALSGLAALGGYGPPSEASCGSEWSTVVLLQGDANLPSTVQVANEIVSSADPSARLSDCPIVASAPSSFSDGDPPAGVPGTTALVSTAPLTAITTTAAERIFLARLFRLLLRYRTLFGEHGYNQGPQAAVPPPVMEQLAATFEISAEAFASPLNAQLPQFCSLFPDTDVYFGSLGSFFDLQFGGAGGDTHVLRSPTSTGCTATPLPGCHFEVNPPFDTTLLRHMATHLLSGLERAQESSQSLLFLIVLPTHDMTDAERAAAAMGTQLTATRKPARSRAAMRLSNDALRGGDTVAASTPVTPSTERVLRESSYCLAHVLCAASESAYVDGHQHLLQCPFFRIETPTRLILLGNAAARARFPHAAAQLASVREAWKTLTESVLR</sequence>
<feature type="region of interest" description="Disordered" evidence="1">
    <location>
        <begin position="161"/>
        <end position="186"/>
    </location>
</feature>
<accession>A0A836HYT8</accession>
<gene>
    <name evidence="3" type="ORF">JKF63_05483</name>
</gene>
<dbReference type="KEGG" id="phet:94291518"/>
<dbReference type="GO" id="GO:0016422">
    <property type="term" value="F:mRNA (2'-O-methyladenosine-N6-)-methyltransferase activity"/>
    <property type="evidence" value="ECO:0007669"/>
    <property type="project" value="InterPro"/>
</dbReference>
<dbReference type="InterPro" id="IPR039881">
    <property type="entry name" value="PCIF1-like"/>
</dbReference>
<dbReference type="PANTHER" id="PTHR21727:SF0">
    <property type="entry name" value="MRNA (2'-O-METHYLADENOSINE-N(6)-)-METHYLTRANSFERASE"/>
    <property type="match status" value="1"/>
</dbReference>
<name>A0A836HYT8_9TRYP</name>
<proteinExistence type="predicted"/>
<comment type="caution">
    <text evidence="3">The sequence shown here is derived from an EMBL/GenBank/DDBJ whole genome shotgun (WGS) entry which is preliminary data.</text>
</comment>
<evidence type="ECO:0000313" key="3">
    <source>
        <dbReference type="EMBL" id="KAG5508227.1"/>
    </source>
</evidence>
<dbReference type="EMBL" id="JAFJZO010000017">
    <property type="protein sequence ID" value="KAG5508227.1"/>
    <property type="molecule type" value="Genomic_DNA"/>
</dbReference>
<feature type="compositionally biased region" description="Polar residues" evidence="1">
    <location>
        <begin position="642"/>
        <end position="652"/>
    </location>
</feature>
<evidence type="ECO:0000256" key="1">
    <source>
        <dbReference type="SAM" id="MobiDB-lite"/>
    </source>
</evidence>
<dbReference type="GeneID" id="94291518"/>
<dbReference type="GO" id="GO:0099122">
    <property type="term" value="F:RNA polymerase II C-terminal domain binding"/>
    <property type="evidence" value="ECO:0007669"/>
    <property type="project" value="InterPro"/>
</dbReference>
<dbReference type="RefSeq" id="XP_067758116.1">
    <property type="nucleotide sequence ID" value="XM_067901441.1"/>
</dbReference>
<keyword evidence="4" id="KW-1185">Reference proteome</keyword>
<evidence type="ECO:0000313" key="4">
    <source>
        <dbReference type="Proteomes" id="UP000674318"/>
    </source>
</evidence>
<dbReference type="Proteomes" id="UP000674318">
    <property type="component" value="Chromosome 17"/>
</dbReference>
<reference evidence="3 4" key="1">
    <citation type="submission" date="2021-02" db="EMBL/GenBank/DDBJ databases">
        <title>Porcisia hertigi Genome sequencing and assembly.</title>
        <authorList>
            <person name="Almutairi H."/>
            <person name="Gatherer D."/>
        </authorList>
    </citation>
    <scope>NUCLEOTIDE SEQUENCE [LARGE SCALE GENOMIC DNA]</scope>
    <source>
        <strain evidence="3 4">C119</strain>
    </source>
</reference>